<protein>
    <submittedName>
        <fullName evidence="2">Trypsin-like serine protease</fullName>
        <ecNumber evidence="2">3.4.21.-</ecNumber>
    </submittedName>
</protein>
<name>A0ABV6MS63_9PSEU</name>
<dbReference type="InterPro" id="IPR001254">
    <property type="entry name" value="Trypsin_dom"/>
</dbReference>
<dbReference type="InterPro" id="IPR043504">
    <property type="entry name" value="Peptidase_S1_PA_chymotrypsin"/>
</dbReference>
<sequence length="88" mass="9446">MKRVDATVTPAAKCRSEGLNFDSVHELCMISTDKATACYGDSGGPALNMATGRLVGVTSRGGLKCGDQDTLYTRVQPYRAWIKQFTGV</sequence>
<gene>
    <name evidence="2" type="ORF">ACFFH7_16780</name>
</gene>
<dbReference type="Gene3D" id="2.40.10.10">
    <property type="entry name" value="Trypsin-like serine proteases"/>
    <property type="match status" value="1"/>
</dbReference>
<reference evidence="2 3" key="1">
    <citation type="submission" date="2024-09" db="EMBL/GenBank/DDBJ databases">
        <authorList>
            <person name="Sun Q."/>
            <person name="Mori K."/>
        </authorList>
    </citation>
    <scope>NUCLEOTIDE SEQUENCE [LARGE SCALE GENOMIC DNA]</scope>
    <source>
        <strain evidence="2 3">TBRC 1432</strain>
    </source>
</reference>
<dbReference type="RefSeq" id="WP_273941553.1">
    <property type="nucleotide sequence ID" value="NZ_CP097263.1"/>
</dbReference>
<keyword evidence="2" id="KW-0378">Hydrolase</keyword>
<dbReference type="EC" id="3.4.21.-" evidence="2"/>
<feature type="domain" description="Peptidase S1" evidence="1">
    <location>
        <begin position="2"/>
        <end position="82"/>
    </location>
</feature>
<dbReference type="InterPro" id="IPR009003">
    <property type="entry name" value="Peptidase_S1_PA"/>
</dbReference>
<dbReference type="PANTHER" id="PTHR24260:SF136">
    <property type="entry name" value="GH08193P-RELATED"/>
    <property type="match status" value="1"/>
</dbReference>
<dbReference type="PANTHER" id="PTHR24260">
    <property type="match status" value="1"/>
</dbReference>
<dbReference type="SUPFAM" id="SSF50494">
    <property type="entry name" value="Trypsin-like serine proteases"/>
    <property type="match status" value="1"/>
</dbReference>
<dbReference type="Pfam" id="PF00089">
    <property type="entry name" value="Trypsin"/>
    <property type="match status" value="1"/>
</dbReference>
<dbReference type="Proteomes" id="UP001589810">
    <property type="component" value="Unassembled WGS sequence"/>
</dbReference>
<dbReference type="GO" id="GO:0016787">
    <property type="term" value="F:hydrolase activity"/>
    <property type="evidence" value="ECO:0007669"/>
    <property type="project" value="UniProtKB-KW"/>
</dbReference>
<dbReference type="EMBL" id="JBHLUD010000004">
    <property type="protein sequence ID" value="MFC0543158.1"/>
    <property type="molecule type" value="Genomic_DNA"/>
</dbReference>
<evidence type="ECO:0000313" key="2">
    <source>
        <dbReference type="EMBL" id="MFC0543158.1"/>
    </source>
</evidence>
<organism evidence="2 3">
    <name type="scientific">Kutzneria chonburiensis</name>
    <dbReference type="NCBI Taxonomy" id="1483604"/>
    <lineage>
        <taxon>Bacteria</taxon>
        <taxon>Bacillati</taxon>
        <taxon>Actinomycetota</taxon>
        <taxon>Actinomycetes</taxon>
        <taxon>Pseudonocardiales</taxon>
        <taxon>Pseudonocardiaceae</taxon>
        <taxon>Kutzneria</taxon>
    </lineage>
</organism>
<accession>A0ABV6MS63</accession>
<evidence type="ECO:0000259" key="1">
    <source>
        <dbReference type="Pfam" id="PF00089"/>
    </source>
</evidence>
<proteinExistence type="predicted"/>
<evidence type="ECO:0000313" key="3">
    <source>
        <dbReference type="Proteomes" id="UP001589810"/>
    </source>
</evidence>
<keyword evidence="3" id="KW-1185">Reference proteome</keyword>
<comment type="caution">
    <text evidence="2">The sequence shown here is derived from an EMBL/GenBank/DDBJ whole genome shotgun (WGS) entry which is preliminary data.</text>
</comment>
<dbReference type="InterPro" id="IPR051333">
    <property type="entry name" value="CLIP_Serine_Protease"/>
</dbReference>